<organism evidence="1 2">
    <name type="scientific">Psychrobacter immobilis</name>
    <dbReference type="NCBI Taxonomy" id="498"/>
    <lineage>
        <taxon>Bacteria</taxon>
        <taxon>Pseudomonadati</taxon>
        <taxon>Pseudomonadota</taxon>
        <taxon>Gammaproteobacteria</taxon>
        <taxon>Moraxellales</taxon>
        <taxon>Moraxellaceae</taxon>
        <taxon>Psychrobacter</taxon>
    </lineage>
</organism>
<name>A0A2V2A2H4_PSYIM</name>
<dbReference type="AlphaFoldDB" id="A0A2V2A2H4"/>
<comment type="caution">
    <text evidence="1">The sequence shown here is derived from an EMBL/GenBank/DDBJ whole genome shotgun (WGS) entry which is preliminary data.</text>
</comment>
<proteinExistence type="predicted"/>
<dbReference type="RefSeq" id="WP_109591610.1">
    <property type="nucleotide sequence ID" value="NZ_CAJGZY010000004.1"/>
</dbReference>
<dbReference type="GeneID" id="60255570"/>
<sequence>MNAFIKSPHASIWLSAEAISLSTKLMVNLQIQQGSQLARMLGVNPIFYNDEAVRIWVQRELNEGLALNYYALTNLETKFLDIMNHYDIPYSL</sequence>
<gene>
    <name evidence="1" type="ORF">C8D84_11031</name>
</gene>
<evidence type="ECO:0000313" key="2">
    <source>
        <dbReference type="Proteomes" id="UP000245655"/>
    </source>
</evidence>
<protein>
    <submittedName>
        <fullName evidence="1">Uncharacterized protein</fullName>
    </submittedName>
</protein>
<accession>A0A2V2A2H4</accession>
<dbReference type="EMBL" id="QGGM01000010">
    <property type="protein sequence ID" value="PWK10122.1"/>
    <property type="molecule type" value="Genomic_DNA"/>
</dbReference>
<dbReference type="Proteomes" id="UP000245655">
    <property type="component" value="Unassembled WGS sequence"/>
</dbReference>
<reference evidence="1 2" key="1">
    <citation type="submission" date="2018-05" db="EMBL/GenBank/DDBJ databases">
        <title>Genomic Encyclopedia of Type Strains, Phase IV (KMG-IV): sequencing the most valuable type-strain genomes for metagenomic binning, comparative biology and taxonomic classification.</title>
        <authorList>
            <person name="Goeker M."/>
        </authorList>
    </citation>
    <scope>NUCLEOTIDE SEQUENCE [LARGE SCALE GENOMIC DNA]</scope>
    <source>
        <strain evidence="1 2">DSM 7229</strain>
    </source>
</reference>
<keyword evidence="2" id="KW-1185">Reference proteome</keyword>
<evidence type="ECO:0000313" key="1">
    <source>
        <dbReference type="EMBL" id="PWK10122.1"/>
    </source>
</evidence>